<evidence type="ECO:0000256" key="5">
    <source>
        <dbReference type="ARBA" id="ARBA00022970"/>
    </source>
</evidence>
<accession>A0A1I8JPH4</accession>
<evidence type="ECO:0000256" key="6">
    <source>
        <dbReference type="ARBA" id="ARBA00022989"/>
    </source>
</evidence>
<evidence type="ECO:0000313" key="11">
    <source>
        <dbReference type="WBParaSite" id="snap_masked-unitig_28070-processed-gene-0.0-mRNA-1"/>
    </source>
</evidence>
<proteinExistence type="inferred from homology"/>
<sequence length="349" mass="37428">DLAAIRSAATLLQPAAPSSQQRLLIPPLSPSGSNINNCRLRRRLSTAAQLPSSTIFPDSDAEDEDAASRGPSAAAARPRKSSSGTSSQVLSVPGYPPFELGKSRFDQYRAPTIPVAAVARHFFNVIDPGPCLKTDLWSAALQSTAGAEAFKSGCHRVPDHRDETWGAPESARTAILHPDTWQENLSNHFACPASCPTAPRLWLACLLPPQPACGTTVFWQWLNQSHNAAVNYANRNASKETPVSRFLYGYVGALRPRQHAKRAANAKAASYPKALKCSTKIAPSGRHIKVAALRERKFSAPRFPRLHLPVHAPLVVTAALCGALPVAIALSPQISAIAPEDLEPELQAT</sequence>
<name>A0A1I8JPH4_9PLAT</name>
<keyword evidence="8" id="KW-0472">Membrane</keyword>
<dbReference type="PANTHER" id="PTHR11153:SF6">
    <property type="entry name" value="SIDEROFLEXIN-5"/>
    <property type="match status" value="1"/>
</dbReference>
<reference evidence="11" key="1">
    <citation type="submission" date="2016-11" db="UniProtKB">
        <authorList>
            <consortium name="WormBaseParasite"/>
        </authorList>
    </citation>
    <scope>IDENTIFICATION</scope>
</reference>
<protein>
    <submittedName>
        <fullName evidence="11">SCP domain-containing protein</fullName>
    </submittedName>
</protein>
<evidence type="ECO:0000256" key="3">
    <source>
        <dbReference type="ARBA" id="ARBA00022448"/>
    </source>
</evidence>
<dbReference type="PANTHER" id="PTHR11153">
    <property type="entry name" value="SIDEROFLEXIN"/>
    <property type="match status" value="1"/>
</dbReference>
<evidence type="ECO:0000256" key="1">
    <source>
        <dbReference type="ARBA" id="ARBA00004225"/>
    </source>
</evidence>
<evidence type="ECO:0000256" key="4">
    <source>
        <dbReference type="ARBA" id="ARBA00022692"/>
    </source>
</evidence>
<keyword evidence="5" id="KW-0029">Amino-acid transport</keyword>
<dbReference type="Proteomes" id="UP000095280">
    <property type="component" value="Unplaced"/>
</dbReference>
<evidence type="ECO:0000313" key="10">
    <source>
        <dbReference type="Proteomes" id="UP000095280"/>
    </source>
</evidence>
<keyword evidence="4" id="KW-0812">Transmembrane</keyword>
<dbReference type="GO" id="GO:0015075">
    <property type="term" value="F:monoatomic ion transmembrane transporter activity"/>
    <property type="evidence" value="ECO:0007669"/>
    <property type="project" value="InterPro"/>
</dbReference>
<evidence type="ECO:0000256" key="2">
    <source>
        <dbReference type="ARBA" id="ARBA00005974"/>
    </source>
</evidence>
<keyword evidence="3" id="KW-0813">Transport</keyword>
<evidence type="ECO:0000256" key="9">
    <source>
        <dbReference type="SAM" id="MobiDB-lite"/>
    </source>
</evidence>
<keyword evidence="10" id="KW-1185">Reference proteome</keyword>
<dbReference type="GO" id="GO:0006865">
    <property type="term" value="P:amino acid transport"/>
    <property type="evidence" value="ECO:0007669"/>
    <property type="project" value="UniProtKB-KW"/>
</dbReference>
<dbReference type="Pfam" id="PF03820">
    <property type="entry name" value="SFXNs"/>
    <property type="match status" value="2"/>
</dbReference>
<feature type="compositionally biased region" description="Low complexity" evidence="9">
    <location>
        <begin position="68"/>
        <end position="91"/>
    </location>
</feature>
<feature type="region of interest" description="Disordered" evidence="9">
    <location>
        <begin position="51"/>
        <end position="93"/>
    </location>
</feature>
<dbReference type="WBParaSite" id="snap_masked-unitig_28070-processed-gene-0.0-mRNA-1">
    <property type="protein sequence ID" value="snap_masked-unitig_28070-processed-gene-0.0-mRNA-1"/>
    <property type="gene ID" value="snap_masked-unitig_28070-processed-gene-0.0"/>
</dbReference>
<keyword evidence="6" id="KW-1133">Transmembrane helix</keyword>
<comment type="similarity">
    <text evidence="2">Belongs to the sideroflexin family.</text>
</comment>
<evidence type="ECO:0000256" key="7">
    <source>
        <dbReference type="ARBA" id="ARBA00023128"/>
    </source>
</evidence>
<dbReference type="GO" id="GO:0005743">
    <property type="term" value="C:mitochondrial inner membrane"/>
    <property type="evidence" value="ECO:0007669"/>
    <property type="project" value="TreeGrafter"/>
</dbReference>
<organism evidence="10 11">
    <name type="scientific">Macrostomum lignano</name>
    <dbReference type="NCBI Taxonomy" id="282301"/>
    <lineage>
        <taxon>Eukaryota</taxon>
        <taxon>Metazoa</taxon>
        <taxon>Spiralia</taxon>
        <taxon>Lophotrochozoa</taxon>
        <taxon>Platyhelminthes</taxon>
        <taxon>Rhabditophora</taxon>
        <taxon>Macrostomorpha</taxon>
        <taxon>Macrostomida</taxon>
        <taxon>Macrostomidae</taxon>
        <taxon>Macrostomum</taxon>
    </lineage>
</organism>
<dbReference type="AlphaFoldDB" id="A0A1I8JPH4"/>
<dbReference type="GO" id="GO:1990542">
    <property type="term" value="P:mitochondrial transmembrane transport"/>
    <property type="evidence" value="ECO:0007669"/>
    <property type="project" value="TreeGrafter"/>
</dbReference>
<comment type="subcellular location">
    <subcellularLocation>
        <location evidence="1">Mitochondrion membrane</location>
        <topology evidence="1">Multi-pass membrane protein</topology>
    </subcellularLocation>
</comment>
<keyword evidence="7" id="KW-0496">Mitochondrion</keyword>
<dbReference type="InterPro" id="IPR004686">
    <property type="entry name" value="Mtc"/>
</dbReference>
<evidence type="ECO:0000256" key="8">
    <source>
        <dbReference type="ARBA" id="ARBA00023136"/>
    </source>
</evidence>